<proteinExistence type="predicted"/>
<dbReference type="Proteomes" id="UP001162992">
    <property type="component" value="Chromosome 6"/>
</dbReference>
<protein>
    <submittedName>
        <fullName evidence="1">Uncharacterized protein</fullName>
    </submittedName>
</protein>
<organism evidence="1 2">
    <name type="scientific">Diphasiastrum complanatum</name>
    <name type="common">Issler's clubmoss</name>
    <name type="synonym">Lycopodium complanatum</name>
    <dbReference type="NCBI Taxonomy" id="34168"/>
    <lineage>
        <taxon>Eukaryota</taxon>
        <taxon>Viridiplantae</taxon>
        <taxon>Streptophyta</taxon>
        <taxon>Embryophyta</taxon>
        <taxon>Tracheophyta</taxon>
        <taxon>Lycopodiopsida</taxon>
        <taxon>Lycopodiales</taxon>
        <taxon>Lycopodiaceae</taxon>
        <taxon>Lycopodioideae</taxon>
        <taxon>Diphasiastrum</taxon>
    </lineage>
</organism>
<dbReference type="EMBL" id="CM055097">
    <property type="protein sequence ID" value="KAJ7552063.1"/>
    <property type="molecule type" value="Genomic_DNA"/>
</dbReference>
<evidence type="ECO:0000313" key="1">
    <source>
        <dbReference type="EMBL" id="KAJ7552063.1"/>
    </source>
</evidence>
<reference evidence="2" key="1">
    <citation type="journal article" date="2024" name="Proc. Natl. Acad. Sci. U.S.A.">
        <title>Extraordinary preservation of gene collinearity over three hundred million years revealed in homosporous lycophytes.</title>
        <authorList>
            <person name="Li C."/>
            <person name="Wickell D."/>
            <person name="Kuo L.Y."/>
            <person name="Chen X."/>
            <person name="Nie B."/>
            <person name="Liao X."/>
            <person name="Peng D."/>
            <person name="Ji J."/>
            <person name="Jenkins J."/>
            <person name="Williams M."/>
            <person name="Shu S."/>
            <person name="Plott C."/>
            <person name="Barry K."/>
            <person name="Rajasekar S."/>
            <person name="Grimwood J."/>
            <person name="Han X."/>
            <person name="Sun S."/>
            <person name="Hou Z."/>
            <person name="He W."/>
            <person name="Dai G."/>
            <person name="Sun C."/>
            <person name="Schmutz J."/>
            <person name="Leebens-Mack J.H."/>
            <person name="Li F.W."/>
            <person name="Wang L."/>
        </authorList>
    </citation>
    <scope>NUCLEOTIDE SEQUENCE [LARGE SCALE GENOMIC DNA]</scope>
    <source>
        <strain evidence="2">cv. PW_Plant_1</strain>
    </source>
</reference>
<evidence type="ECO:0000313" key="2">
    <source>
        <dbReference type="Proteomes" id="UP001162992"/>
    </source>
</evidence>
<comment type="caution">
    <text evidence="1">The sequence shown here is derived from an EMBL/GenBank/DDBJ whole genome shotgun (WGS) entry which is preliminary data.</text>
</comment>
<name>A0ACC2DCU6_DIPCM</name>
<gene>
    <name evidence="1" type="ORF">O6H91_06G040200</name>
</gene>
<accession>A0ACC2DCU6</accession>
<keyword evidence="2" id="KW-1185">Reference proteome</keyword>
<sequence length="1287" mass="141273">MKAFSSESQSRMSKESNGKTLEIQDASMEDKQDNKRQERRNQTDSVSYWKLFQYADVLDVALMVVGTIAAVVNGFIVPAMLLIQSHLIHDFGTLQNNPSKLSEKVSKDTTFFVYVAFVGFVAAYLEIGCWTLTGDRQASRIRANYLRAVLRQDVGYFDTHVSTAQVINNVSVDTQMVQDAISEKVGNFIFSLSQFVGGVLIAFIQTWRMALIMIPFVPMLLLPGVFYGKALVQFASRRTAAYAEAGIVAEQALSSIRTVYSFVGERKTLESFSRALESTVKVGLRQGLTKGLAVGSNGIAYALWALMAWYGSVLVRHGQADGGKVLTSGFGILTGGIGLGNTASSLRAFSEGCTAAHRIFEVLRRVPPIDTDSDEGQVLQSVEGTLQLTDVQFAYPSRAEELVLRNLNLDIPAGKTVALVGSSGCGKSTVIGLLERFYDPLKGSVLLDGIDIKGLQLRWLRKQIGLVSQEPALFATSIKENILYGKEDASMDEVVSAAKLSNAHDFIQILPLHYDTQVGERGVQMSGGQKQRIAITRAIIKDPKILLLDEATSALDSKSEVIVQKALDRARVGRTTVIVAHRISTIRNADLIAVIEQGTVVELGNHEELLAKGSSGAYSAMISLQQAAAAADHDNLTLYDIDVHEEEIESNQLQMSVKEEQAKLGSLAEDVSASINLSTDYLIQVQKEWNNIEEKREVPKVPSIRRLLALNRPEWRQSLFGLIGAIGFGFTQPLYAFVLGTMVSNFYDQNDHKMKEKTKFYSGIFVLLCVACFIINLVQHYNYAAVGEYLTKRIRERMLATILGFEVGWFDRDENLSGAICARLSSDANMIRNFIGDRIGLLAQTFSAIIVSIFLAAISSWRLALVMIGMQPVIIACFYARKMIAQGSAQSIAKAQQDASQVAGEAVSQHRTITAFCSQDRVLEIFHAKLRNASKQTWKRAQIAGLVFGVAQFCLYSSWSLSFWYAGVLVKHGQATMEGVLKTFFVLVSTGRVIAEAGTLTPDWVKGTAAVVSVFDILDRKSKINADDNKVEVPAKLQGFLQFSKVSFTYPSRPDVMVFRNLSFEVHTGQTFAIVGQSGSGKSSIIGLIERFYDPIAGKVMIDGKDIRNFHLKSLRYQIGLVNQEPTLFARSIQENIAYGKDNPTEEEIIEAARAANAHDFISSLPSGYLTQAGEWGLHLSGGQKQRICIARAILKSPVILLLDEATSALDSQSEHIVQDTLNQIMIGRTTILIAHRLSTVQNADMIAVLQDGAIVEQGTHKQLCAKGGGGAYYSLLNLHKQHPSTS</sequence>